<dbReference type="AlphaFoldDB" id="A0A1B0B5D5"/>
<dbReference type="EMBL" id="JXJN01008674">
    <property type="status" value="NOT_ANNOTATED_CDS"/>
    <property type="molecule type" value="Genomic_DNA"/>
</dbReference>
<feature type="compositionally biased region" description="Pro residues" evidence="1">
    <location>
        <begin position="27"/>
        <end position="36"/>
    </location>
</feature>
<accession>A0A1B0B5D5</accession>
<proteinExistence type="predicted"/>
<dbReference type="STRING" id="67801.A0A1B0B5D5"/>
<reference evidence="2" key="2">
    <citation type="submission" date="2020-05" db="UniProtKB">
        <authorList>
            <consortium name="EnsemblMetazoa"/>
        </authorList>
    </citation>
    <scope>IDENTIFICATION</scope>
    <source>
        <strain evidence="2">IAEA</strain>
    </source>
</reference>
<dbReference type="EnsemblMetazoa" id="GPPI019429-RA">
    <property type="protein sequence ID" value="GPPI019429-PA"/>
    <property type="gene ID" value="GPPI019429"/>
</dbReference>
<evidence type="ECO:0000313" key="2">
    <source>
        <dbReference type="EnsemblMetazoa" id="GPPI019429-PA"/>
    </source>
</evidence>
<dbReference type="VEuPathDB" id="VectorBase:GPPI019429"/>
<protein>
    <submittedName>
        <fullName evidence="2">Uncharacterized protein</fullName>
    </submittedName>
</protein>
<reference evidence="3" key="1">
    <citation type="submission" date="2015-01" db="EMBL/GenBank/DDBJ databases">
        <authorList>
            <person name="Aksoy S."/>
            <person name="Warren W."/>
            <person name="Wilson R.K."/>
        </authorList>
    </citation>
    <scope>NUCLEOTIDE SEQUENCE [LARGE SCALE GENOMIC DNA]</scope>
    <source>
        <strain evidence="3">IAEA</strain>
    </source>
</reference>
<organism evidence="2 3">
    <name type="scientific">Glossina palpalis gambiensis</name>
    <dbReference type="NCBI Taxonomy" id="67801"/>
    <lineage>
        <taxon>Eukaryota</taxon>
        <taxon>Metazoa</taxon>
        <taxon>Ecdysozoa</taxon>
        <taxon>Arthropoda</taxon>
        <taxon>Hexapoda</taxon>
        <taxon>Insecta</taxon>
        <taxon>Pterygota</taxon>
        <taxon>Neoptera</taxon>
        <taxon>Endopterygota</taxon>
        <taxon>Diptera</taxon>
        <taxon>Brachycera</taxon>
        <taxon>Muscomorpha</taxon>
        <taxon>Hippoboscoidea</taxon>
        <taxon>Glossinidae</taxon>
        <taxon>Glossina</taxon>
    </lineage>
</organism>
<feature type="region of interest" description="Disordered" evidence="1">
    <location>
        <begin position="17"/>
        <end position="39"/>
    </location>
</feature>
<dbReference type="Proteomes" id="UP000092460">
    <property type="component" value="Unassembled WGS sequence"/>
</dbReference>
<name>A0A1B0B5D5_9MUSC</name>
<evidence type="ECO:0000256" key="1">
    <source>
        <dbReference type="SAM" id="MobiDB-lite"/>
    </source>
</evidence>
<keyword evidence="3" id="KW-1185">Reference proteome</keyword>
<evidence type="ECO:0000313" key="3">
    <source>
        <dbReference type="Proteomes" id="UP000092460"/>
    </source>
</evidence>
<sequence>MCDKRIASLKKLALKPPRPVQTVTPEPAVPLQPPGGAPNLLRRKHKLTSAFVFNDFTKTAKTGTEGFQTLDVK</sequence>